<keyword evidence="1" id="KW-1133">Transmembrane helix</keyword>
<keyword evidence="3" id="KW-1185">Reference proteome</keyword>
<dbReference type="Proteomes" id="UP000269198">
    <property type="component" value="Unassembled WGS sequence"/>
</dbReference>
<reference evidence="2 3" key="1">
    <citation type="submission" date="2018-11" db="EMBL/GenBank/DDBJ databases">
        <title>The genome draft of YIM 96095.</title>
        <authorList>
            <person name="Tang S.-K."/>
            <person name="Chunyu W.-X."/>
            <person name="Feng Y.-Z."/>
        </authorList>
    </citation>
    <scope>NUCLEOTIDE SEQUENCE [LARGE SCALE GENOMIC DNA]</scope>
    <source>
        <strain evidence="2 3">YIM 96095</strain>
    </source>
</reference>
<feature type="transmembrane region" description="Helical" evidence="1">
    <location>
        <begin position="217"/>
        <end position="236"/>
    </location>
</feature>
<feature type="transmembrane region" description="Helical" evidence="1">
    <location>
        <begin position="60"/>
        <end position="84"/>
    </location>
</feature>
<name>A0A3N0EI63_9ACTN</name>
<proteinExistence type="predicted"/>
<protein>
    <submittedName>
        <fullName evidence="2">ABC transporter permease</fullName>
    </submittedName>
</protein>
<sequence length="244" mass="26081">MVNTALAFGRGDLINVRRDPMFRFLLVAPLVYVALVRFALPPVTDMLAGNVGFDLTPYHPLVLSLFLVLGPAMILSALGGLLLIEEKDTGTLAALRVTPVSVSAFATYRSAVFGGVILVYVVVMMFLSGYVGAGMLVAVLAAGLCAAALGATAMLLIVLVSANKLEGLAVIRALGLLVTALPILPWFVPPPWEYAFGVLPAYWPAKIYWVAAEGGTYWPYLLIGLLYNGALISMLTRGFSHRPR</sequence>
<feature type="transmembrane region" description="Helical" evidence="1">
    <location>
        <begin position="21"/>
        <end position="40"/>
    </location>
</feature>
<dbReference type="RefSeq" id="WP_123199445.1">
    <property type="nucleotide sequence ID" value="NZ_RJMB01000001.1"/>
</dbReference>
<gene>
    <name evidence="2" type="ORF">EFW17_01870</name>
</gene>
<accession>A0A3N0EI63</accession>
<comment type="caution">
    <text evidence="2">The sequence shown here is derived from an EMBL/GenBank/DDBJ whole genome shotgun (WGS) entry which is preliminary data.</text>
</comment>
<organism evidence="2 3">
    <name type="scientific">Halostreptopolyspora alba</name>
    <dbReference type="NCBI Taxonomy" id="2487137"/>
    <lineage>
        <taxon>Bacteria</taxon>
        <taxon>Bacillati</taxon>
        <taxon>Actinomycetota</taxon>
        <taxon>Actinomycetes</taxon>
        <taxon>Streptosporangiales</taxon>
        <taxon>Nocardiopsidaceae</taxon>
        <taxon>Halostreptopolyspora</taxon>
    </lineage>
</organism>
<feature type="transmembrane region" description="Helical" evidence="1">
    <location>
        <begin position="133"/>
        <end position="162"/>
    </location>
</feature>
<keyword evidence="1" id="KW-0472">Membrane</keyword>
<feature type="transmembrane region" description="Helical" evidence="1">
    <location>
        <begin position="105"/>
        <end position="127"/>
    </location>
</feature>
<feature type="transmembrane region" description="Helical" evidence="1">
    <location>
        <begin position="169"/>
        <end position="188"/>
    </location>
</feature>
<dbReference type="AlphaFoldDB" id="A0A3N0EI63"/>
<keyword evidence="1" id="KW-0812">Transmembrane</keyword>
<dbReference type="OrthoDB" id="3430507at2"/>
<dbReference type="EMBL" id="RJMB01000001">
    <property type="protein sequence ID" value="RNL87580.1"/>
    <property type="molecule type" value="Genomic_DNA"/>
</dbReference>
<evidence type="ECO:0000313" key="3">
    <source>
        <dbReference type="Proteomes" id="UP000269198"/>
    </source>
</evidence>
<evidence type="ECO:0000313" key="2">
    <source>
        <dbReference type="EMBL" id="RNL87580.1"/>
    </source>
</evidence>
<evidence type="ECO:0000256" key="1">
    <source>
        <dbReference type="SAM" id="Phobius"/>
    </source>
</evidence>